<comment type="similarity">
    <text evidence="2">Belongs to the UPF0702 family.</text>
</comment>
<evidence type="ECO:0000259" key="8">
    <source>
        <dbReference type="Pfam" id="PF04239"/>
    </source>
</evidence>
<evidence type="ECO:0000313" key="11">
    <source>
        <dbReference type="Proteomes" id="UP000460561"/>
    </source>
</evidence>
<name>A0A845A5A4_9SPHN</name>
<dbReference type="Gene3D" id="3.30.240.20">
    <property type="entry name" value="bsu07140 like domains"/>
    <property type="match status" value="1"/>
</dbReference>
<reference evidence="10 11" key="1">
    <citation type="submission" date="2019-12" db="EMBL/GenBank/DDBJ databases">
        <title>Genomic-based taxomic classification of the family Erythrobacteraceae.</title>
        <authorList>
            <person name="Xu L."/>
        </authorList>
    </citation>
    <scope>NUCLEOTIDE SEQUENCE [LARGE SCALE GENOMIC DNA]</scope>
    <source>
        <strain evidence="10 11">DSM 18604</strain>
    </source>
</reference>
<dbReference type="EMBL" id="WTYQ01000002">
    <property type="protein sequence ID" value="MXP25492.1"/>
    <property type="molecule type" value="Genomic_DNA"/>
</dbReference>
<dbReference type="PANTHER" id="PTHR34582:SF6">
    <property type="entry name" value="UPF0702 TRANSMEMBRANE PROTEIN YCAP"/>
    <property type="match status" value="1"/>
</dbReference>
<keyword evidence="5 7" id="KW-1133">Transmembrane helix</keyword>
<evidence type="ECO:0000313" key="10">
    <source>
        <dbReference type="EMBL" id="MXP25492.1"/>
    </source>
</evidence>
<evidence type="ECO:0000256" key="1">
    <source>
        <dbReference type="ARBA" id="ARBA00004651"/>
    </source>
</evidence>
<keyword evidence="3" id="KW-1003">Cell membrane</keyword>
<organism evidence="10 11">
    <name type="scientific">Altericroceibacterium indicum</name>
    <dbReference type="NCBI Taxonomy" id="374177"/>
    <lineage>
        <taxon>Bacteria</taxon>
        <taxon>Pseudomonadati</taxon>
        <taxon>Pseudomonadota</taxon>
        <taxon>Alphaproteobacteria</taxon>
        <taxon>Sphingomonadales</taxon>
        <taxon>Erythrobacteraceae</taxon>
        <taxon>Altericroceibacterium</taxon>
    </lineage>
</organism>
<evidence type="ECO:0000256" key="7">
    <source>
        <dbReference type="SAM" id="Phobius"/>
    </source>
</evidence>
<dbReference type="Pfam" id="PF20730">
    <property type="entry name" value="YetF_N"/>
    <property type="match status" value="1"/>
</dbReference>
<protein>
    <submittedName>
        <fullName evidence="10">DUF421 domain-containing protein</fullName>
    </submittedName>
</protein>
<dbReference type="PANTHER" id="PTHR34582">
    <property type="entry name" value="UPF0702 TRANSMEMBRANE PROTEIN YCAP"/>
    <property type="match status" value="1"/>
</dbReference>
<feature type="transmembrane region" description="Helical" evidence="7">
    <location>
        <begin position="38"/>
        <end position="58"/>
    </location>
</feature>
<keyword evidence="6 7" id="KW-0472">Membrane</keyword>
<evidence type="ECO:0000256" key="3">
    <source>
        <dbReference type="ARBA" id="ARBA00022475"/>
    </source>
</evidence>
<feature type="transmembrane region" description="Helical" evidence="7">
    <location>
        <begin position="12"/>
        <end position="31"/>
    </location>
</feature>
<dbReference type="InterPro" id="IPR023090">
    <property type="entry name" value="UPF0702_alpha/beta_dom_sf"/>
</dbReference>
<dbReference type="AlphaFoldDB" id="A0A845A5A4"/>
<dbReference type="GO" id="GO:0005886">
    <property type="term" value="C:plasma membrane"/>
    <property type="evidence" value="ECO:0007669"/>
    <property type="project" value="UniProtKB-SubCell"/>
</dbReference>
<evidence type="ECO:0000256" key="2">
    <source>
        <dbReference type="ARBA" id="ARBA00006448"/>
    </source>
</evidence>
<comment type="subcellular location">
    <subcellularLocation>
        <location evidence="1">Cell membrane</location>
        <topology evidence="1">Multi-pass membrane protein</topology>
    </subcellularLocation>
</comment>
<dbReference type="RefSeq" id="WP_160738719.1">
    <property type="nucleotide sequence ID" value="NZ_WTYQ01000002.1"/>
</dbReference>
<evidence type="ECO:0000259" key="9">
    <source>
        <dbReference type="Pfam" id="PF20730"/>
    </source>
</evidence>
<gene>
    <name evidence="10" type="ORF">GRI39_05480</name>
</gene>
<dbReference type="OrthoDB" id="9793799at2"/>
<feature type="domain" description="YetF C-terminal" evidence="8">
    <location>
        <begin position="87"/>
        <end position="156"/>
    </location>
</feature>
<sequence length="174" mass="19150">MFFDKWPDIWRILIIAATSYAAIIIILRLGGKRTLSKLNAFDFIVTIALGSVLASTVLLKDTSLSEGLAAIAALVVLQLIVTWSSNRSDWFAKILRSEPRIVLRDGKFLEDAMAQEHIRWDEIEAAIRRKGHGKVEDVTAVVLEADGTLSVICEGKAEDCTALRSVLGPKETSL</sequence>
<keyword evidence="4 7" id="KW-0812">Transmembrane</keyword>
<dbReference type="InterPro" id="IPR048454">
    <property type="entry name" value="YetF_N"/>
</dbReference>
<evidence type="ECO:0000256" key="4">
    <source>
        <dbReference type="ARBA" id="ARBA00022692"/>
    </source>
</evidence>
<dbReference type="Proteomes" id="UP000460561">
    <property type="component" value="Unassembled WGS sequence"/>
</dbReference>
<evidence type="ECO:0000256" key="6">
    <source>
        <dbReference type="ARBA" id="ARBA00023136"/>
    </source>
</evidence>
<accession>A0A845A5A4</accession>
<evidence type="ECO:0000256" key="5">
    <source>
        <dbReference type="ARBA" id="ARBA00022989"/>
    </source>
</evidence>
<comment type="caution">
    <text evidence="10">The sequence shown here is derived from an EMBL/GenBank/DDBJ whole genome shotgun (WGS) entry which is preliminary data.</text>
</comment>
<keyword evidence="11" id="KW-1185">Reference proteome</keyword>
<dbReference type="Pfam" id="PF04239">
    <property type="entry name" value="DUF421"/>
    <property type="match status" value="1"/>
</dbReference>
<feature type="domain" description="YetF-like N-terminal transmembrane" evidence="9">
    <location>
        <begin position="19"/>
        <end position="83"/>
    </location>
</feature>
<proteinExistence type="inferred from homology"/>
<dbReference type="InterPro" id="IPR007353">
    <property type="entry name" value="DUF421"/>
</dbReference>
<feature type="transmembrane region" description="Helical" evidence="7">
    <location>
        <begin position="64"/>
        <end position="83"/>
    </location>
</feature>